<proteinExistence type="predicted"/>
<dbReference type="Proteomes" id="UP000470404">
    <property type="component" value="Unassembled WGS sequence"/>
</dbReference>
<sequence length="79" mass="8514">MDKETKALIDSLRAVSGHAESIASALMLGKMTPQSQHEYAGMLGELSQLLHEHAAIRETSGHAVRCRPSSPRQNPPALP</sequence>
<evidence type="ECO:0000313" key="3">
    <source>
        <dbReference type="Proteomes" id="UP000470404"/>
    </source>
</evidence>
<evidence type="ECO:0000256" key="1">
    <source>
        <dbReference type="SAM" id="MobiDB-lite"/>
    </source>
</evidence>
<dbReference type="RefSeq" id="WP_067576366.1">
    <property type="nucleotide sequence ID" value="NZ_JAAGNC010000035.1"/>
</dbReference>
<name>A0ABX0BHY7_9PSEU</name>
<gene>
    <name evidence="2" type="ORF">G3I59_05145</name>
</gene>
<accession>A0ABX0BHY7</accession>
<evidence type="ECO:0008006" key="4">
    <source>
        <dbReference type="Google" id="ProtNLM"/>
    </source>
</evidence>
<keyword evidence="3" id="KW-1185">Reference proteome</keyword>
<comment type="caution">
    <text evidence="2">The sequence shown here is derived from an EMBL/GenBank/DDBJ whole genome shotgun (WGS) entry which is preliminary data.</text>
</comment>
<reference evidence="2 3" key="1">
    <citation type="submission" date="2020-01" db="EMBL/GenBank/DDBJ databases">
        <title>Insect and environment-associated Actinomycetes.</title>
        <authorList>
            <person name="Currrie C."/>
            <person name="Chevrette M."/>
            <person name="Carlson C."/>
            <person name="Stubbendieck R."/>
            <person name="Wendt-Pienkowski E."/>
        </authorList>
    </citation>
    <scope>NUCLEOTIDE SEQUENCE [LARGE SCALE GENOMIC DNA]</scope>
    <source>
        <strain evidence="2 3">SID8386</strain>
    </source>
</reference>
<dbReference type="EMBL" id="JAAGNC010000035">
    <property type="protein sequence ID" value="NEC54996.1"/>
    <property type="molecule type" value="Genomic_DNA"/>
</dbReference>
<protein>
    <recommendedName>
        <fullName evidence="4">DUF892 family protein</fullName>
    </recommendedName>
</protein>
<organism evidence="2 3">
    <name type="scientific">Amycolatopsis rubida</name>
    <dbReference type="NCBI Taxonomy" id="112413"/>
    <lineage>
        <taxon>Bacteria</taxon>
        <taxon>Bacillati</taxon>
        <taxon>Actinomycetota</taxon>
        <taxon>Actinomycetes</taxon>
        <taxon>Pseudonocardiales</taxon>
        <taxon>Pseudonocardiaceae</taxon>
        <taxon>Amycolatopsis</taxon>
    </lineage>
</organism>
<evidence type="ECO:0000313" key="2">
    <source>
        <dbReference type="EMBL" id="NEC54996.1"/>
    </source>
</evidence>
<feature type="region of interest" description="Disordered" evidence="1">
    <location>
        <begin position="59"/>
        <end position="79"/>
    </location>
</feature>